<dbReference type="InterPro" id="IPR029024">
    <property type="entry name" value="TerB-like"/>
</dbReference>
<keyword evidence="2" id="KW-1185">Reference proteome</keyword>
<gene>
    <name evidence="1" type="ORF">SAMN05421640_0229</name>
</gene>
<evidence type="ECO:0008006" key="3">
    <source>
        <dbReference type="Google" id="ProtNLM"/>
    </source>
</evidence>
<evidence type="ECO:0000313" key="1">
    <source>
        <dbReference type="EMBL" id="SNS45766.1"/>
    </source>
</evidence>
<accession>A0A239EMA1</accession>
<name>A0A239EMA1_EKHLU</name>
<dbReference type="Proteomes" id="UP000198393">
    <property type="component" value="Unassembled WGS sequence"/>
</dbReference>
<sequence length="139" mass="16087">MEDNIKNHLKALIQLSIIDRDFGQPEKSYVYTIGKANRVPEKEIDVLVGEVLNTKENSEVNFQGLLSEERFDYLYDVIQLMKIDGEVFLTEIRYCEDVAEKLGYDKKVVKKMSSRIYGDPSITGNREALMKEANKYLNK</sequence>
<dbReference type="Gene3D" id="1.10.3680.10">
    <property type="entry name" value="TerB-like"/>
    <property type="match status" value="1"/>
</dbReference>
<proteinExistence type="predicted"/>
<organism evidence="1 2">
    <name type="scientific">Ekhidna lutea</name>
    <dbReference type="NCBI Taxonomy" id="447679"/>
    <lineage>
        <taxon>Bacteria</taxon>
        <taxon>Pseudomonadati</taxon>
        <taxon>Bacteroidota</taxon>
        <taxon>Cytophagia</taxon>
        <taxon>Cytophagales</taxon>
        <taxon>Reichenbachiellaceae</taxon>
        <taxon>Ekhidna</taxon>
    </lineage>
</organism>
<dbReference type="EMBL" id="FZPD01000001">
    <property type="protein sequence ID" value="SNS45766.1"/>
    <property type="molecule type" value="Genomic_DNA"/>
</dbReference>
<dbReference type="SUPFAM" id="SSF158682">
    <property type="entry name" value="TerB-like"/>
    <property type="match status" value="1"/>
</dbReference>
<reference evidence="1 2" key="1">
    <citation type="submission" date="2017-06" db="EMBL/GenBank/DDBJ databases">
        <authorList>
            <person name="Kim H.J."/>
            <person name="Triplett B.A."/>
        </authorList>
    </citation>
    <scope>NUCLEOTIDE SEQUENCE [LARGE SCALE GENOMIC DNA]</scope>
    <source>
        <strain evidence="1 2">DSM 19307</strain>
    </source>
</reference>
<dbReference type="OrthoDB" id="851603at2"/>
<evidence type="ECO:0000313" key="2">
    <source>
        <dbReference type="Proteomes" id="UP000198393"/>
    </source>
</evidence>
<dbReference type="AlphaFoldDB" id="A0A239EMA1"/>
<dbReference type="RefSeq" id="WP_089355011.1">
    <property type="nucleotide sequence ID" value="NZ_FZPD01000001.1"/>
</dbReference>
<protein>
    <recommendedName>
        <fullName evidence="3">TerB family tellurite resistance protein</fullName>
    </recommendedName>
</protein>